<dbReference type="Gene3D" id="1.20.5.510">
    <property type="entry name" value="Single helix bin"/>
    <property type="match status" value="1"/>
</dbReference>
<dbReference type="InterPro" id="IPR051694">
    <property type="entry name" value="Immunoregulatory_rcpt-like"/>
</dbReference>
<protein>
    <recommendedName>
        <fullName evidence="9">Kelch repeat protein</fullName>
    </recommendedName>
</protein>
<dbReference type="AlphaFoldDB" id="U1HWX3"/>
<dbReference type="RefSeq" id="XP_007800389.1">
    <property type="nucleotide sequence ID" value="XM_007802198.1"/>
</dbReference>
<dbReference type="GO" id="GO:0071944">
    <property type="term" value="C:cell periphery"/>
    <property type="evidence" value="ECO:0007669"/>
    <property type="project" value="UniProtKB-ARBA"/>
</dbReference>
<proteinExistence type="predicted"/>
<feature type="region of interest" description="Disordered" evidence="5">
    <location>
        <begin position="374"/>
        <end position="400"/>
    </location>
</feature>
<dbReference type="Proteomes" id="UP000019373">
    <property type="component" value="Unassembled WGS sequence"/>
</dbReference>
<gene>
    <name evidence="7" type="ORF">EPUS_05342</name>
</gene>
<dbReference type="GeneID" id="19240295"/>
<comment type="subcellular location">
    <subcellularLocation>
        <location evidence="1">Membrane</location>
        <topology evidence="1">Single-pass membrane protein</topology>
    </subcellularLocation>
</comment>
<keyword evidence="2 6" id="KW-0812">Transmembrane</keyword>
<dbReference type="EMBL" id="KE720913">
    <property type="protein sequence ID" value="ERF73919.1"/>
    <property type="molecule type" value="Genomic_DNA"/>
</dbReference>
<dbReference type="GO" id="GO:0016020">
    <property type="term" value="C:membrane"/>
    <property type="evidence" value="ECO:0007669"/>
    <property type="project" value="UniProtKB-SubCell"/>
</dbReference>
<dbReference type="OrthoDB" id="540004at2759"/>
<evidence type="ECO:0000256" key="3">
    <source>
        <dbReference type="ARBA" id="ARBA00022989"/>
    </source>
</evidence>
<evidence type="ECO:0000256" key="1">
    <source>
        <dbReference type="ARBA" id="ARBA00004167"/>
    </source>
</evidence>
<evidence type="ECO:0000313" key="8">
    <source>
        <dbReference type="Proteomes" id="UP000019373"/>
    </source>
</evidence>
<dbReference type="eggNOG" id="ENOG502SMKA">
    <property type="taxonomic scope" value="Eukaryota"/>
</dbReference>
<dbReference type="OMA" id="HSATHIY"/>
<evidence type="ECO:0000256" key="6">
    <source>
        <dbReference type="SAM" id="Phobius"/>
    </source>
</evidence>
<dbReference type="PANTHER" id="PTHR15549">
    <property type="entry name" value="PAIRED IMMUNOGLOBULIN-LIKE TYPE 2 RECEPTOR"/>
    <property type="match status" value="1"/>
</dbReference>
<dbReference type="HOGENOM" id="CLU_012508_3_1_1"/>
<evidence type="ECO:0000256" key="2">
    <source>
        <dbReference type="ARBA" id="ARBA00022692"/>
    </source>
</evidence>
<evidence type="ECO:0008006" key="9">
    <source>
        <dbReference type="Google" id="ProtNLM"/>
    </source>
</evidence>
<evidence type="ECO:0000256" key="4">
    <source>
        <dbReference type="ARBA" id="ARBA00023136"/>
    </source>
</evidence>
<dbReference type="InterPro" id="IPR011043">
    <property type="entry name" value="Gal_Oxase/kelch_b-propeller"/>
</dbReference>
<name>U1HWX3_ENDPU</name>
<keyword evidence="3 6" id="KW-1133">Transmembrane helix</keyword>
<accession>U1HWX3</accession>
<dbReference type="PANTHER" id="PTHR15549:SF26">
    <property type="entry name" value="AXIAL BUDDING PATTERN PROTEIN 2-RELATED"/>
    <property type="match status" value="1"/>
</dbReference>
<evidence type="ECO:0000256" key="5">
    <source>
        <dbReference type="SAM" id="MobiDB-lite"/>
    </source>
</evidence>
<organism evidence="7 8">
    <name type="scientific">Endocarpon pusillum (strain Z07020 / HMAS-L-300199)</name>
    <name type="common">Lichen-forming fungus</name>
    <dbReference type="NCBI Taxonomy" id="1263415"/>
    <lineage>
        <taxon>Eukaryota</taxon>
        <taxon>Fungi</taxon>
        <taxon>Dikarya</taxon>
        <taxon>Ascomycota</taxon>
        <taxon>Pezizomycotina</taxon>
        <taxon>Eurotiomycetes</taxon>
        <taxon>Chaetothyriomycetidae</taxon>
        <taxon>Verrucariales</taxon>
        <taxon>Verrucariaceae</taxon>
        <taxon>Endocarpon</taxon>
    </lineage>
</organism>
<reference evidence="8" key="1">
    <citation type="journal article" date="2014" name="BMC Genomics">
        <title>Genome characteristics reveal the impact of lichenization on lichen-forming fungus Endocarpon pusillum Hedwig (Verrucariales, Ascomycota).</title>
        <authorList>
            <person name="Wang Y.-Y."/>
            <person name="Liu B."/>
            <person name="Zhang X.-Y."/>
            <person name="Zhou Q.-M."/>
            <person name="Zhang T."/>
            <person name="Li H."/>
            <person name="Yu Y.-F."/>
            <person name="Zhang X.-L."/>
            <person name="Hao X.-Y."/>
            <person name="Wang M."/>
            <person name="Wang L."/>
            <person name="Wei J.-C."/>
        </authorList>
    </citation>
    <scope>NUCLEOTIDE SEQUENCE [LARGE SCALE GENOMIC DNA]</scope>
    <source>
        <strain evidence="8">Z07020 / HMAS-L-300199</strain>
    </source>
</reference>
<sequence length="494" mass="54067">MKHFGRKRWTGNGLQENNTLSIDLRYSWTNDSMAFNVITKNAPVLNHLALRANDNGTSFYQWGWEQSSRLNTSVTPVAENRLWRFDADGQGAGSWTAYSIPSGVSRISNALYASGNGSGYLFGGYISSWTDPRNEDIGDMPSSRALVPYNMATGAWASDMSCMERSCYRLNGHLDFIPTFGSNGVLVALGGCGANSSFFGTCRNSPPSNFSTIDIYDLSQKQWYTQTASNGPGQLPDPREGFCAVGLLGDNGTYENFMFGGEVHSADSTEAFVWHKADYTPTRARTKNSCNIVGKRQMLEVGGVKPSGNIWLPADPWTQGLNVFDLTEMRWVGGYDVEAEDYITPAVVESWYDDHGMYPDWDSFEIQDIFTVNAQSTPPSNTSTQPSATGSTTANDEPPGINTGAVAGSVVGGVVCLFLIAGLSFFLMRRRQRRSRVSNSLRPLPELHADDARAKELPAYEQPSHLHPLQEVDGGYDGVEAPSSHSPLIELSGR</sequence>
<keyword evidence="4 6" id="KW-0472">Membrane</keyword>
<keyword evidence="8" id="KW-1185">Reference proteome</keyword>
<dbReference type="SUPFAM" id="SSF50965">
    <property type="entry name" value="Galactose oxidase, central domain"/>
    <property type="match status" value="1"/>
</dbReference>
<feature type="transmembrane region" description="Helical" evidence="6">
    <location>
        <begin position="405"/>
        <end position="428"/>
    </location>
</feature>
<feature type="compositionally biased region" description="Low complexity" evidence="5">
    <location>
        <begin position="374"/>
        <end position="389"/>
    </location>
</feature>
<evidence type="ECO:0000313" key="7">
    <source>
        <dbReference type="EMBL" id="ERF73919.1"/>
    </source>
</evidence>
<feature type="region of interest" description="Disordered" evidence="5">
    <location>
        <begin position="454"/>
        <end position="494"/>
    </location>
</feature>